<dbReference type="InterPro" id="IPR048254">
    <property type="entry name" value="CDP_ALCOHOL_P_TRANSF_CS"/>
</dbReference>
<comment type="catalytic activity">
    <reaction evidence="14">
        <text>a CDP-1,2-diacyl-sn-glycerol + sn-glycerol 3-phosphate = a 1,2-diacyl-sn-glycero-3-phospho-(1'-sn-glycero-3'-phosphate) + CMP + H(+)</text>
        <dbReference type="Rhea" id="RHEA:12593"/>
        <dbReference type="ChEBI" id="CHEBI:15378"/>
        <dbReference type="ChEBI" id="CHEBI:57597"/>
        <dbReference type="ChEBI" id="CHEBI:58332"/>
        <dbReference type="ChEBI" id="CHEBI:60110"/>
        <dbReference type="ChEBI" id="CHEBI:60377"/>
        <dbReference type="EC" id="2.7.8.5"/>
    </reaction>
</comment>
<keyword evidence="6" id="KW-0444">Lipid biosynthesis</keyword>
<evidence type="ECO:0000256" key="6">
    <source>
        <dbReference type="ARBA" id="ARBA00022516"/>
    </source>
</evidence>
<evidence type="ECO:0000256" key="5">
    <source>
        <dbReference type="ARBA" id="ARBA00014944"/>
    </source>
</evidence>
<comment type="caution">
    <text evidence="18">The sequence shown here is derived from an EMBL/GenBank/DDBJ whole genome shotgun (WGS) entry which is preliminary data.</text>
</comment>
<keyword evidence="13" id="KW-1208">Phospholipid metabolism</keyword>
<dbReference type="PROSITE" id="PS00379">
    <property type="entry name" value="CDP_ALCOHOL_P_TRANSF"/>
    <property type="match status" value="1"/>
</dbReference>
<dbReference type="InterPro" id="IPR004570">
    <property type="entry name" value="Phosphatidylglycerol_P_synth"/>
</dbReference>
<dbReference type="Proteomes" id="UP001236258">
    <property type="component" value="Unassembled WGS sequence"/>
</dbReference>
<evidence type="ECO:0000256" key="1">
    <source>
        <dbReference type="ARBA" id="ARBA00004141"/>
    </source>
</evidence>
<dbReference type="EMBL" id="JAUZVY010000002">
    <property type="protein sequence ID" value="MDP4528884.1"/>
    <property type="molecule type" value="Genomic_DNA"/>
</dbReference>
<dbReference type="InterPro" id="IPR050324">
    <property type="entry name" value="CDP-alcohol_PTase-I"/>
</dbReference>
<dbReference type="Pfam" id="PF01066">
    <property type="entry name" value="CDP-OH_P_transf"/>
    <property type="match status" value="1"/>
</dbReference>
<name>A0ABT9GPJ0_9GAMM</name>
<evidence type="ECO:0000256" key="2">
    <source>
        <dbReference type="ARBA" id="ARBA00005042"/>
    </source>
</evidence>
<evidence type="ECO:0000256" key="4">
    <source>
        <dbReference type="ARBA" id="ARBA00013170"/>
    </source>
</evidence>
<evidence type="ECO:0000313" key="18">
    <source>
        <dbReference type="EMBL" id="MDP4528884.1"/>
    </source>
</evidence>
<reference evidence="18 19" key="1">
    <citation type="submission" date="2023-08" db="EMBL/GenBank/DDBJ databases">
        <authorList>
            <person name="Joshi A."/>
            <person name="Thite S."/>
        </authorList>
    </citation>
    <scope>NUCLEOTIDE SEQUENCE [LARGE SCALE GENOMIC DNA]</scope>
    <source>
        <strain evidence="18 19">1E1</strain>
    </source>
</reference>
<evidence type="ECO:0000256" key="10">
    <source>
        <dbReference type="ARBA" id="ARBA00023098"/>
    </source>
</evidence>
<comment type="subcellular location">
    <subcellularLocation>
        <location evidence="1">Membrane</location>
        <topology evidence="1">Multi-pass membrane protein</topology>
    </subcellularLocation>
</comment>
<gene>
    <name evidence="18" type="primary">pgsA</name>
    <name evidence="18" type="ORF">Q3O59_07560</name>
</gene>
<protein>
    <recommendedName>
        <fullName evidence="5 15">CDP-diacylglycerol--glycerol-3-phosphate 3-phosphatidyltransferase</fullName>
        <ecNumber evidence="4 15">2.7.8.5</ecNumber>
    </recommendedName>
</protein>
<proteinExistence type="inferred from homology"/>
<evidence type="ECO:0000256" key="8">
    <source>
        <dbReference type="ARBA" id="ARBA00022692"/>
    </source>
</evidence>
<feature type="transmembrane region" description="Helical" evidence="17">
    <location>
        <begin position="30"/>
        <end position="51"/>
    </location>
</feature>
<evidence type="ECO:0000256" key="3">
    <source>
        <dbReference type="ARBA" id="ARBA00010441"/>
    </source>
</evidence>
<comment type="similarity">
    <text evidence="3 16">Belongs to the CDP-alcohol phosphatidyltransferase class-I family.</text>
</comment>
<dbReference type="NCBIfam" id="TIGR00560">
    <property type="entry name" value="pgsA"/>
    <property type="match status" value="1"/>
</dbReference>
<evidence type="ECO:0000256" key="17">
    <source>
        <dbReference type="SAM" id="Phobius"/>
    </source>
</evidence>
<evidence type="ECO:0000256" key="15">
    <source>
        <dbReference type="NCBIfam" id="TIGR00560"/>
    </source>
</evidence>
<evidence type="ECO:0000256" key="14">
    <source>
        <dbReference type="ARBA" id="ARBA00048586"/>
    </source>
</evidence>
<organism evidence="18 19">
    <name type="scientific">Alkalimonas delamerensis</name>
    <dbReference type="NCBI Taxonomy" id="265981"/>
    <lineage>
        <taxon>Bacteria</taxon>
        <taxon>Pseudomonadati</taxon>
        <taxon>Pseudomonadota</taxon>
        <taxon>Gammaproteobacteria</taxon>
        <taxon>Alkalimonas</taxon>
    </lineage>
</organism>
<evidence type="ECO:0000256" key="16">
    <source>
        <dbReference type="RuleBase" id="RU003750"/>
    </source>
</evidence>
<accession>A0ABT9GPJ0</accession>
<evidence type="ECO:0000313" key="19">
    <source>
        <dbReference type="Proteomes" id="UP001236258"/>
    </source>
</evidence>
<evidence type="ECO:0000256" key="12">
    <source>
        <dbReference type="ARBA" id="ARBA00023209"/>
    </source>
</evidence>
<dbReference type="PANTHER" id="PTHR14269:SF62">
    <property type="entry name" value="CDP-DIACYLGLYCEROL--GLYCEROL-3-PHOSPHATE 3-PHOSPHATIDYLTRANSFERASE 1, CHLOROPLASTIC"/>
    <property type="match status" value="1"/>
</dbReference>
<keyword evidence="12" id="KW-0594">Phospholipid biosynthesis</keyword>
<keyword evidence="10" id="KW-0443">Lipid metabolism</keyword>
<dbReference type="Gene3D" id="1.20.120.1760">
    <property type="match status" value="1"/>
</dbReference>
<feature type="transmembrane region" description="Helical" evidence="17">
    <location>
        <begin position="157"/>
        <end position="176"/>
    </location>
</feature>
<dbReference type="EC" id="2.7.8.5" evidence="4 15"/>
<feature type="transmembrane region" description="Helical" evidence="17">
    <location>
        <begin position="7"/>
        <end position="24"/>
    </location>
</feature>
<sequence length="190" mass="21136">MINIPNLLTLFRLLLIPVFLWLFYSGLETAKFWAALVFVLAAITDALDGYLARKLEQSTPFGAFLDPVADKVMVVMALVLVTVDLQSLWMTIPALIMISREIIISALREWMAGLGRRSSVAVSGSGKLKTIFQMVALIGLIWQPGAVWLSWVMPLSWGLLYIATLLTLTSMFQYVYASRNDFGSEPEQGS</sequence>
<evidence type="ECO:0000256" key="11">
    <source>
        <dbReference type="ARBA" id="ARBA00023136"/>
    </source>
</evidence>
<comment type="pathway">
    <text evidence="2">Phospholipid metabolism; phosphatidylglycerol biosynthesis; phosphatidylglycerol from CDP-diacylglycerol: step 1/2.</text>
</comment>
<evidence type="ECO:0000256" key="9">
    <source>
        <dbReference type="ARBA" id="ARBA00022989"/>
    </source>
</evidence>
<keyword evidence="8 17" id="KW-0812">Transmembrane</keyword>
<evidence type="ECO:0000256" key="7">
    <source>
        <dbReference type="ARBA" id="ARBA00022679"/>
    </source>
</evidence>
<feature type="transmembrane region" description="Helical" evidence="17">
    <location>
        <begin position="131"/>
        <end position="151"/>
    </location>
</feature>
<keyword evidence="19" id="KW-1185">Reference proteome</keyword>
<dbReference type="PANTHER" id="PTHR14269">
    <property type="entry name" value="CDP-DIACYLGLYCEROL--GLYCEROL-3-PHOSPHATE 3-PHOSPHATIDYLTRANSFERASE-RELATED"/>
    <property type="match status" value="1"/>
</dbReference>
<keyword evidence="11 17" id="KW-0472">Membrane</keyword>
<dbReference type="RefSeq" id="WP_305944982.1">
    <property type="nucleotide sequence ID" value="NZ_JAUZVY010000002.1"/>
</dbReference>
<dbReference type="GO" id="GO:0008444">
    <property type="term" value="F:CDP-diacylglycerol-glycerol-3-phosphate 3-phosphatidyltransferase activity"/>
    <property type="evidence" value="ECO:0007669"/>
    <property type="project" value="UniProtKB-EC"/>
</dbReference>
<evidence type="ECO:0000256" key="13">
    <source>
        <dbReference type="ARBA" id="ARBA00023264"/>
    </source>
</evidence>
<keyword evidence="9 17" id="KW-1133">Transmembrane helix</keyword>
<dbReference type="PIRSF" id="PIRSF000847">
    <property type="entry name" value="Phos_ph_gly_syn"/>
    <property type="match status" value="1"/>
</dbReference>
<dbReference type="InterPro" id="IPR000462">
    <property type="entry name" value="CDP-OH_P_trans"/>
</dbReference>
<dbReference type="InterPro" id="IPR043130">
    <property type="entry name" value="CDP-OH_PTrfase_TM_dom"/>
</dbReference>
<keyword evidence="7 16" id="KW-0808">Transferase</keyword>